<evidence type="ECO:0000313" key="8">
    <source>
        <dbReference type="EMBL" id="KAH7324386.1"/>
    </source>
</evidence>
<dbReference type="InterPro" id="IPR049326">
    <property type="entry name" value="Rhodopsin_dom_fungi"/>
</dbReference>
<feature type="transmembrane region" description="Helical" evidence="6">
    <location>
        <begin position="122"/>
        <end position="145"/>
    </location>
</feature>
<dbReference type="GO" id="GO:0016020">
    <property type="term" value="C:membrane"/>
    <property type="evidence" value="ECO:0007669"/>
    <property type="project" value="UniProtKB-SubCell"/>
</dbReference>
<keyword evidence="4 6" id="KW-0472">Membrane</keyword>
<proteinExistence type="inferred from homology"/>
<sequence>MDPDKTPVYAAPPGQISNLIDPPSQAWQPRVSIYTTLPLVLVSISLRVYARHKLAHGFQADDFHDNMYGRHFWDMPVSAVTPKTYMISSAVTAIYASAAMLTKIALCLLYRRMFYASRQSSAMLWSGVVFTAVSYLVCMGVWVAYTVPHPGEDWLSTPTALRAAQSSPVIGVTLGCLSTFTDFYILIIPVATVARLNMNNKKKIALSGLFLTGLLACSLSAAGIASRLDNYHSILNQGIIDPYWLSTPAYALAMAEVNLGITCACLPVIFPLCKRWLAQSRAGFSSFNQSNLLAAPTSNEIVVESPQGKPSQGHWKLPQIPRSTYSGIRTAVRGRRGMPTYGMGVVRREGGIQTIGVGLDMMAYTELQSVEVEYHRHLRTGIAGHGWYDSAIGKT</sequence>
<feature type="transmembrane region" description="Helical" evidence="6">
    <location>
        <begin position="85"/>
        <end position="110"/>
    </location>
</feature>
<evidence type="ECO:0000256" key="6">
    <source>
        <dbReference type="SAM" id="Phobius"/>
    </source>
</evidence>
<evidence type="ECO:0000256" key="3">
    <source>
        <dbReference type="ARBA" id="ARBA00022989"/>
    </source>
</evidence>
<name>A0A8K0T1F8_9HYPO</name>
<dbReference type="Proteomes" id="UP000813444">
    <property type="component" value="Unassembled WGS sequence"/>
</dbReference>
<dbReference type="AlphaFoldDB" id="A0A8K0T1F8"/>
<keyword evidence="9" id="KW-1185">Reference proteome</keyword>
<reference evidence="8" key="1">
    <citation type="journal article" date="2021" name="Nat. Commun.">
        <title>Genetic determinants of endophytism in the Arabidopsis root mycobiome.</title>
        <authorList>
            <person name="Mesny F."/>
            <person name="Miyauchi S."/>
            <person name="Thiergart T."/>
            <person name="Pickel B."/>
            <person name="Atanasova L."/>
            <person name="Karlsson M."/>
            <person name="Huettel B."/>
            <person name="Barry K.W."/>
            <person name="Haridas S."/>
            <person name="Chen C."/>
            <person name="Bauer D."/>
            <person name="Andreopoulos W."/>
            <person name="Pangilinan J."/>
            <person name="LaButti K."/>
            <person name="Riley R."/>
            <person name="Lipzen A."/>
            <person name="Clum A."/>
            <person name="Drula E."/>
            <person name="Henrissat B."/>
            <person name="Kohler A."/>
            <person name="Grigoriev I.V."/>
            <person name="Martin F.M."/>
            <person name="Hacquard S."/>
        </authorList>
    </citation>
    <scope>NUCLEOTIDE SEQUENCE</scope>
    <source>
        <strain evidence="8">MPI-CAGE-CH-0235</strain>
    </source>
</reference>
<dbReference type="PANTHER" id="PTHR33048:SF158">
    <property type="entry name" value="MEMBRANE PROTEIN PTH11-LIKE, PUTATIVE-RELATED"/>
    <property type="match status" value="1"/>
</dbReference>
<feature type="domain" description="Rhodopsin" evidence="7">
    <location>
        <begin position="66"/>
        <end position="274"/>
    </location>
</feature>
<feature type="transmembrane region" description="Helical" evidence="6">
    <location>
        <begin position="204"/>
        <end position="228"/>
    </location>
</feature>
<dbReference type="PANTHER" id="PTHR33048">
    <property type="entry name" value="PTH11-LIKE INTEGRAL MEMBRANE PROTEIN (AFU_ORTHOLOGUE AFUA_5G11245)"/>
    <property type="match status" value="1"/>
</dbReference>
<evidence type="ECO:0000259" key="7">
    <source>
        <dbReference type="Pfam" id="PF20684"/>
    </source>
</evidence>
<dbReference type="EMBL" id="JAGPNK010000003">
    <property type="protein sequence ID" value="KAH7324386.1"/>
    <property type="molecule type" value="Genomic_DNA"/>
</dbReference>
<evidence type="ECO:0000313" key="9">
    <source>
        <dbReference type="Proteomes" id="UP000813444"/>
    </source>
</evidence>
<feature type="transmembrane region" description="Helical" evidence="6">
    <location>
        <begin position="169"/>
        <end position="192"/>
    </location>
</feature>
<dbReference type="Pfam" id="PF20684">
    <property type="entry name" value="Fung_rhodopsin"/>
    <property type="match status" value="1"/>
</dbReference>
<evidence type="ECO:0000256" key="1">
    <source>
        <dbReference type="ARBA" id="ARBA00004141"/>
    </source>
</evidence>
<evidence type="ECO:0000256" key="4">
    <source>
        <dbReference type="ARBA" id="ARBA00023136"/>
    </source>
</evidence>
<evidence type="ECO:0000256" key="5">
    <source>
        <dbReference type="ARBA" id="ARBA00038359"/>
    </source>
</evidence>
<comment type="subcellular location">
    <subcellularLocation>
        <location evidence="1">Membrane</location>
        <topology evidence="1">Multi-pass membrane protein</topology>
    </subcellularLocation>
</comment>
<evidence type="ECO:0000256" key="2">
    <source>
        <dbReference type="ARBA" id="ARBA00022692"/>
    </source>
</evidence>
<feature type="transmembrane region" description="Helical" evidence="6">
    <location>
        <begin position="248"/>
        <end position="272"/>
    </location>
</feature>
<dbReference type="OrthoDB" id="5342292at2759"/>
<protein>
    <recommendedName>
        <fullName evidence="7">Rhodopsin domain-containing protein</fullName>
    </recommendedName>
</protein>
<keyword evidence="3 6" id="KW-1133">Transmembrane helix</keyword>
<comment type="caution">
    <text evidence="8">The sequence shown here is derived from an EMBL/GenBank/DDBJ whole genome shotgun (WGS) entry which is preliminary data.</text>
</comment>
<gene>
    <name evidence="8" type="ORF">B0I35DRAFT_349229</name>
</gene>
<organism evidence="8 9">
    <name type="scientific">Stachybotrys elegans</name>
    <dbReference type="NCBI Taxonomy" id="80388"/>
    <lineage>
        <taxon>Eukaryota</taxon>
        <taxon>Fungi</taxon>
        <taxon>Dikarya</taxon>
        <taxon>Ascomycota</taxon>
        <taxon>Pezizomycotina</taxon>
        <taxon>Sordariomycetes</taxon>
        <taxon>Hypocreomycetidae</taxon>
        <taxon>Hypocreales</taxon>
        <taxon>Stachybotryaceae</taxon>
        <taxon>Stachybotrys</taxon>
    </lineage>
</organism>
<keyword evidence="2 6" id="KW-0812">Transmembrane</keyword>
<dbReference type="InterPro" id="IPR052337">
    <property type="entry name" value="SAT4-like"/>
</dbReference>
<accession>A0A8K0T1F8</accession>
<comment type="similarity">
    <text evidence="5">Belongs to the SAT4 family.</text>
</comment>